<evidence type="ECO:0000313" key="3">
    <source>
        <dbReference type="WBParaSite" id="PDA_v2.g18296.t1"/>
    </source>
</evidence>
<keyword evidence="2" id="KW-1185">Reference proteome</keyword>
<sequence>MRRSARIAASPPNSNSDSTKPNQKRKVSEKIAPIKQLHFHGPFNRQNWPFRDSLINYITKNPSNAKAWKKLIQSCKYFFAKNPIYVIDKLGHGRLF</sequence>
<feature type="region of interest" description="Disordered" evidence="1">
    <location>
        <begin position="1"/>
        <end position="28"/>
    </location>
</feature>
<evidence type="ECO:0000313" key="2">
    <source>
        <dbReference type="Proteomes" id="UP000887578"/>
    </source>
</evidence>
<dbReference type="Proteomes" id="UP000887578">
    <property type="component" value="Unplaced"/>
</dbReference>
<dbReference type="WBParaSite" id="PDA_v2.g18296.t1">
    <property type="protein sequence ID" value="PDA_v2.g18296.t1"/>
    <property type="gene ID" value="PDA_v2.g18296"/>
</dbReference>
<organism evidence="2 3">
    <name type="scientific">Panagrolaimus davidi</name>
    <dbReference type="NCBI Taxonomy" id="227884"/>
    <lineage>
        <taxon>Eukaryota</taxon>
        <taxon>Metazoa</taxon>
        <taxon>Ecdysozoa</taxon>
        <taxon>Nematoda</taxon>
        <taxon>Chromadorea</taxon>
        <taxon>Rhabditida</taxon>
        <taxon>Tylenchina</taxon>
        <taxon>Panagrolaimomorpha</taxon>
        <taxon>Panagrolaimoidea</taxon>
        <taxon>Panagrolaimidae</taxon>
        <taxon>Panagrolaimus</taxon>
    </lineage>
</organism>
<feature type="compositionally biased region" description="Polar residues" evidence="1">
    <location>
        <begin position="11"/>
        <end position="21"/>
    </location>
</feature>
<protein>
    <submittedName>
        <fullName evidence="3">Uncharacterized protein</fullName>
    </submittedName>
</protein>
<accession>A0A914PTV5</accession>
<dbReference type="AlphaFoldDB" id="A0A914PTV5"/>
<evidence type="ECO:0000256" key="1">
    <source>
        <dbReference type="SAM" id="MobiDB-lite"/>
    </source>
</evidence>
<reference evidence="3" key="1">
    <citation type="submission" date="2022-11" db="UniProtKB">
        <authorList>
            <consortium name="WormBaseParasite"/>
        </authorList>
    </citation>
    <scope>IDENTIFICATION</scope>
</reference>
<proteinExistence type="predicted"/>
<name>A0A914PTV5_9BILA</name>